<organism evidence="1 2">
    <name type="scientific">Salinicola acroporae</name>
    <dbReference type="NCBI Taxonomy" id="1541440"/>
    <lineage>
        <taxon>Bacteria</taxon>
        <taxon>Pseudomonadati</taxon>
        <taxon>Pseudomonadota</taxon>
        <taxon>Gammaproteobacteria</taxon>
        <taxon>Oceanospirillales</taxon>
        <taxon>Halomonadaceae</taxon>
        <taxon>Salinicola</taxon>
    </lineage>
</organism>
<name>A0ABT6I0A5_9GAMM</name>
<evidence type="ECO:0000313" key="1">
    <source>
        <dbReference type="EMBL" id="MDH4571136.1"/>
    </source>
</evidence>
<protein>
    <submittedName>
        <fullName evidence="1">Uncharacterized protein</fullName>
    </submittedName>
</protein>
<dbReference type="Proteomes" id="UP001162135">
    <property type="component" value="Unassembled WGS sequence"/>
</dbReference>
<reference evidence="1" key="2">
    <citation type="submission" date="2017-11" db="EMBL/GenBank/DDBJ databases">
        <authorList>
            <person name="Das S.K."/>
        </authorList>
    </citation>
    <scope>NUCLEOTIDE SEQUENCE</scope>
    <source>
        <strain evidence="1">S4-41</strain>
    </source>
</reference>
<reference evidence="1" key="1">
    <citation type="journal article" date="2015" name="Antonie Van Leeuwenhoek">
        <title>Comparative 16S rRNA signatures and multilocus sequence analysis for the genus Salinicola and description of Salinicola acroporae sp. nov., isolated from coral Acropora digitifera.</title>
        <authorList>
            <person name="Lepcha R.T."/>
            <person name="Poddar A."/>
            <person name="Schumann P."/>
            <person name="Das S.K."/>
        </authorList>
    </citation>
    <scope>NUCLEOTIDE SEQUENCE</scope>
    <source>
        <strain evidence="1">S4-41</strain>
    </source>
</reference>
<sequence>MHLAHLRCGKTRLQGLGGAFAVALDLGPLNATGGDVGAALRLGRLDGFRRPGGGASLSCALTCAALAKARQSAMVVVRSHVDMRILLAGMPVANGLLASAGGERRGCCPMSGFTRRRLRRLCVVLPGLERLDSLQPVSGITLLYHFRECGRACPCFLGGTGGRGQREARPGIRVAMRGALQDDFVGQT</sequence>
<proteinExistence type="predicted"/>
<evidence type="ECO:0000313" key="2">
    <source>
        <dbReference type="Proteomes" id="UP001162135"/>
    </source>
</evidence>
<keyword evidence="2" id="KW-1185">Reference proteome</keyword>
<accession>A0ABT6I0A5</accession>
<comment type="caution">
    <text evidence="1">The sequence shown here is derived from an EMBL/GenBank/DDBJ whole genome shotgun (WGS) entry which is preliminary data.</text>
</comment>
<gene>
    <name evidence="1" type="ORF">CUR86_00775</name>
</gene>
<dbReference type="EMBL" id="PGFS01000001">
    <property type="protein sequence ID" value="MDH4571136.1"/>
    <property type="molecule type" value="Genomic_DNA"/>
</dbReference>